<reference evidence="1" key="1">
    <citation type="submission" date="2020-11" db="EMBL/GenBank/DDBJ databases">
        <authorList>
            <person name="Tran Van P."/>
        </authorList>
    </citation>
    <scope>NUCLEOTIDE SEQUENCE</scope>
</reference>
<dbReference type="OrthoDB" id="6366357at2759"/>
<dbReference type="InterPro" id="IPR032062">
    <property type="entry name" value="DUF4803"/>
</dbReference>
<sequence>ISDRLRVFETSLKGVEFALKNLEDTTNSQISWEVRFDRLQDYLRPIWSLYDRWVTYVEHRATLEESTLIDMAEAVVSHHPMSSHSLIWQAHDVVVPWADGVRLGLFEHLHQLLKKSSNICSLNMSPQQYMYALYKLIMTTEVKAFSMMTFSWMLLREAGKGNFTKEVVLATEARENRMKEQLDAVKLNMKGLDTYFYRCDPNVFIEGKNYWQDPSRRYDYIQYESGQFFGERKECETTKVDSWWRWFVHCSYCFCLCDDPGPRSDRYFSLREVTAIPGNIITGIRLEKVDRVFHIRIQEGKILRGGEVDRETVRWTEVQGFKLSEAKEDQDYSVLSFEKRAMDLDDLIAPRGYVVTGVKFRELGMHLGISIKVAPADFSTGALREDMAYWFDNGNTDAMEQNPRERMTLEEPDVPTKSVLKSRIDSAPDTFIEFQPSSMLKDVAQTTVPFLDAQAVSPKGMTWLRGIGLYHKGMT</sequence>
<protein>
    <submittedName>
        <fullName evidence="1">Uncharacterized protein</fullName>
    </submittedName>
</protein>
<dbReference type="PANTHER" id="PTHR47890">
    <property type="entry name" value="LD24308P"/>
    <property type="match status" value="1"/>
</dbReference>
<feature type="non-terminal residue" evidence="1">
    <location>
        <position position="1"/>
    </location>
</feature>
<proteinExistence type="predicted"/>
<dbReference type="PANTHER" id="PTHR47890:SF1">
    <property type="entry name" value="LD24308P"/>
    <property type="match status" value="1"/>
</dbReference>
<dbReference type="AlphaFoldDB" id="A0A7R8ZLP8"/>
<name>A0A7R8ZLP8_9CRUS</name>
<gene>
    <name evidence="1" type="ORF">CTOB1V02_LOCUS1942</name>
</gene>
<dbReference type="Pfam" id="PF16061">
    <property type="entry name" value="DUF4803"/>
    <property type="match status" value="2"/>
</dbReference>
<accession>A0A7R8ZLP8</accession>
<organism evidence="1">
    <name type="scientific">Cyprideis torosa</name>
    <dbReference type="NCBI Taxonomy" id="163714"/>
    <lineage>
        <taxon>Eukaryota</taxon>
        <taxon>Metazoa</taxon>
        <taxon>Ecdysozoa</taxon>
        <taxon>Arthropoda</taxon>
        <taxon>Crustacea</taxon>
        <taxon>Oligostraca</taxon>
        <taxon>Ostracoda</taxon>
        <taxon>Podocopa</taxon>
        <taxon>Podocopida</taxon>
        <taxon>Cytherocopina</taxon>
        <taxon>Cytheroidea</taxon>
        <taxon>Cytherideidae</taxon>
        <taxon>Cyprideis</taxon>
    </lineage>
</organism>
<evidence type="ECO:0000313" key="1">
    <source>
        <dbReference type="EMBL" id="CAD7223969.1"/>
    </source>
</evidence>
<dbReference type="EMBL" id="OB660283">
    <property type="protein sequence ID" value="CAD7223969.1"/>
    <property type="molecule type" value="Genomic_DNA"/>
</dbReference>